<evidence type="ECO:0000259" key="1">
    <source>
        <dbReference type="PROSITE" id="PS50994"/>
    </source>
</evidence>
<dbReference type="PANTHER" id="PTHR37984">
    <property type="entry name" value="PROTEIN CBG26694"/>
    <property type="match status" value="1"/>
</dbReference>
<proteinExistence type="predicted"/>
<name>A0AAE1LJL7_9NEOP</name>
<protein>
    <submittedName>
        <fullName evidence="2">Retrovirus-related Pol polyprotein from transposon 412</fullName>
    </submittedName>
</protein>
<evidence type="ECO:0000313" key="3">
    <source>
        <dbReference type="Proteomes" id="UP001219518"/>
    </source>
</evidence>
<dbReference type="InterPro" id="IPR001584">
    <property type="entry name" value="Integrase_cat-core"/>
</dbReference>
<feature type="non-terminal residue" evidence="2">
    <location>
        <position position="434"/>
    </location>
</feature>
<reference evidence="2" key="2">
    <citation type="journal article" date="2023" name="BMC Genomics">
        <title>Pest status, molecular evolution, and epigenetic factors derived from the genome assembly of Frankliniella fusca, a thysanopteran phytovirus vector.</title>
        <authorList>
            <person name="Catto M.A."/>
            <person name="Labadie P.E."/>
            <person name="Jacobson A.L."/>
            <person name="Kennedy G.G."/>
            <person name="Srinivasan R."/>
            <person name="Hunt B.G."/>
        </authorList>
    </citation>
    <scope>NUCLEOTIDE SEQUENCE</scope>
    <source>
        <strain evidence="2">PL_HMW_Pooled</strain>
    </source>
</reference>
<dbReference type="InterPro" id="IPR036397">
    <property type="entry name" value="RNaseH_sf"/>
</dbReference>
<comment type="caution">
    <text evidence="2">The sequence shown here is derived from an EMBL/GenBank/DDBJ whole genome shotgun (WGS) entry which is preliminary data.</text>
</comment>
<dbReference type="Proteomes" id="UP001219518">
    <property type="component" value="Unassembled WGS sequence"/>
</dbReference>
<evidence type="ECO:0000313" key="2">
    <source>
        <dbReference type="EMBL" id="KAK3922143.1"/>
    </source>
</evidence>
<dbReference type="AlphaFoldDB" id="A0AAE1LJL7"/>
<dbReference type="PANTHER" id="PTHR37984:SF5">
    <property type="entry name" value="PROTEIN NYNRIN-LIKE"/>
    <property type="match status" value="1"/>
</dbReference>
<dbReference type="Gene3D" id="3.30.420.10">
    <property type="entry name" value="Ribonuclease H-like superfamily/Ribonuclease H"/>
    <property type="match status" value="1"/>
</dbReference>
<feature type="domain" description="Integrase catalytic" evidence="1">
    <location>
        <begin position="156"/>
        <end position="275"/>
    </location>
</feature>
<dbReference type="GO" id="GO:0015074">
    <property type="term" value="P:DNA integration"/>
    <property type="evidence" value="ECO:0007669"/>
    <property type="project" value="InterPro"/>
</dbReference>
<dbReference type="InterPro" id="IPR050951">
    <property type="entry name" value="Retrovirus_Pol_polyprotein"/>
</dbReference>
<organism evidence="2 3">
    <name type="scientific">Frankliniella fusca</name>
    <dbReference type="NCBI Taxonomy" id="407009"/>
    <lineage>
        <taxon>Eukaryota</taxon>
        <taxon>Metazoa</taxon>
        <taxon>Ecdysozoa</taxon>
        <taxon>Arthropoda</taxon>
        <taxon>Hexapoda</taxon>
        <taxon>Insecta</taxon>
        <taxon>Pterygota</taxon>
        <taxon>Neoptera</taxon>
        <taxon>Paraneoptera</taxon>
        <taxon>Thysanoptera</taxon>
        <taxon>Terebrantia</taxon>
        <taxon>Thripoidea</taxon>
        <taxon>Thripidae</taxon>
        <taxon>Frankliniella</taxon>
    </lineage>
</organism>
<dbReference type="PROSITE" id="PS50994">
    <property type="entry name" value="INTEGRASE"/>
    <property type="match status" value="1"/>
</dbReference>
<dbReference type="GO" id="GO:0003676">
    <property type="term" value="F:nucleic acid binding"/>
    <property type="evidence" value="ECO:0007669"/>
    <property type="project" value="InterPro"/>
</dbReference>
<sequence length="434" mass="49113">MNLLLSAGLTARKSQRYKFIRVANQGVSPIEGEVSVPFMVAGKMKIVDVLYVPLLSSDLILGIDFWRRYHLCPDFLKGTCDVGSVRVLDPEEVEPPPDEDDVLSPEQRLELEDILKKYRPLLDTDELGCLKGVEHHIDTGDAPPCKQKYSSLNPKLLPLRSAAAKPIISHLKNDIFLVHGAPRVLVADNGQQYRGEEMARLCDEFKIERRFNLPYNPRSNPTERTNQTLGAMLRAYSHQNQKKWDDRLPELQHALRSAVSTVTGFSPHFLVFGRDVPVDGRLRLLNPQEDLDCEEPFDYSTCFKRLEILRADVLQRLSDAKRKNAARYNLRRRPDPFKPGDVVKLVNFVKSDKGKGFSKKLAQKYRAPFTIVRREGEVAYVVKTEDVTGEPQSTADLSISLALTASCHLSAAPRQSTRVEDFKKFYPSCVIKPA</sequence>
<reference evidence="2" key="1">
    <citation type="submission" date="2021-07" db="EMBL/GenBank/DDBJ databases">
        <authorList>
            <person name="Catto M.A."/>
            <person name="Jacobson A."/>
            <person name="Kennedy G."/>
            <person name="Labadie P."/>
            <person name="Hunt B.G."/>
            <person name="Srinivasan R."/>
        </authorList>
    </citation>
    <scope>NUCLEOTIDE SEQUENCE</scope>
    <source>
        <strain evidence="2">PL_HMW_Pooled</strain>
        <tissue evidence="2">Head</tissue>
    </source>
</reference>
<gene>
    <name evidence="2" type="ORF">KUF71_011638</name>
</gene>
<dbReference type="InterPro" id="IPR012337">
    <property type="entry name" value="RNaseH-like_sf"/>
</dbReference>
<keyword evidence="3" id="KW-1185">Reference proteome</keyword>
<dbReference type="EMBL" id="JAHWGI010001068">
    <property type="protein sequence ID" value="KAK3922143.1"/>
    <property type="molecule type" value="Genomic_DNA"/>
</dbReference>
<accession>A0AAE1LJL7</accession>
<dbReference type="SUPFAM" id="SSF53098">
    <property type="entry name" value="Ribonuclease H-like"/>
    <property type="match status" value="1"/>
</dbReference>